<dbReference type="InterPro" id="IPR029063">
    <property type="entry name" value="SAM-dependent_MTases_sf"/>
</dbReference>
<dbReference type="GO" id="GO:0008170">
    <property type="term" value="F:N-methyltransferase activity"/>
    <property type="evidence" value="ECO:0007669"/>
    <property type="project" value="InterPro"/>
</dbReference>
<evidence type="ECO:0000259" key="5">
    <source>
        <dbReference type="Pfam" id="PF01555"/>
    </source>
</evidence>
<comment type="similarity">
    <text evidence="3">Belongs to the N(4)/N(6)-methyltransferase family.</text>
</comment>
<name>A0A848AZ18_9BACT</name>
<evidence type="ECO:0000256" key="3">
    <source>
        <dbReference type="RuleBase" id="RU362026"/>
    </source>
</evidence>
<dbReference type="GO" id="GO:0003677">
    <property type="term" value="F:DNA binding"/>
    <property type="evidence" value="ECO:0007669"/>
    <property type="project" value="InterPro"/>
</dbReference>
<evidence type="ECO:0000313" key="6">
    <source>
        <dbReference type="EMBL" id="NMD86750.1"/>
    </source>
</evidence>
<organism evidence="6 7">
    <name type="scientific">Victivallis vadensis</name>
    <dbReference type="NCBI Taxonomy" id="172901"/>
    <lineage>
        <taxon>Bacteria</taxon>
        <taxon>Pseudomonadati</taxon>
        <taxon>Lentisphaerota</taxon>
        <taxon>Lentisphaeria</taxon>
        <taxon>Victivallales</taxon>
        <taxon>Victivallaceae</taxon>
        <taxon>Victivallis</taxon>
    </lineage>
</organism>
<reference evidence="6 7" key="1">
    <citation type="submission" date="2020-04" db="EMBL/GenBank/DDBJ databases">
        <authorList>
            <person name="Hitch T.C.A."/>
            <person name="Wylensek D."/>
            <person name="Clavel T."/>
        </authorList>
    </citation>
    <scope>NUCLEOTIDE SEQUENCE [LARGE SCALE GENOMIC DNA]</scope>
    <source>
        <strain evidence="6 7">COR2-253-APC-1A</strain>
    </source>
</reference>
<dbReference type="InterPro" id="IPR002941">
    <property type="entry name" value="DNA_methylase_N4/N6"/>
</dbReference>
<dbReference type="InterPro" id="IPR001091">
    <property type="entry name" value="RM_Methyltransferase"/>
</dbReference>
<proteinExistence type="inferred from homology"/>
<gene>
    <name evidence="6" type="ORF">HF882_09155</name>
</gene>
<dbReference type="EC" id="2.1.1.-" evidence="3"/>
<dbReference type="AlphaFoldDB" id="A0A848AZ18"/>
<dbReference type="Proteomes" id="UP000576225">
    <property type="component" value="Unassembled WGS sequence"/>
</dbReference>
<evidence type="ECO:0000256" key="1">
    <source>
        <dbReference type="ARBA" id="ARBA00022603"/>
    </source>
</evidence>
<accession>A0A848AZ18</accession>
<dbReference type="RefSeq" id="WP_168962381.1">
    <property type="nucleotide sequence ID" value="NZ_JABAEW010000014.1"/>
</dbReference>
<keyword evidence="2 6" id="KW-0808">Transferase</keyword>
<dbReference type="EMBL" id="JABAEW010000014">
    <property type="protein sequence ID" value="NMD86750.1"/>
    <property type="molecule type" value="Genomic_DNA"/>
</dbReference>
<dbReference type="Gene3D" id="3.40.50.150">
    <property type="entry name" value="Vaccinia Virus protein VP39"/>
    <property type="match status" value="1"/>
</dbReference>
<dbReference type="Pfam" id="PF01555">
    <property type="entry name" value="N6_N4_Mtase"/>
    <property type="match status" value="1"/>
</dbReference>
<evidence type="ECO:0000256" key="2">
    <source>
        <dbReference type="ARBA" id="ARBA00022679"/>
    </source>
</evidence>
<keyword evidence="1 6" id="KW-0489">Methyltransferase</keyword>
<dbReference type="SUPFAM" id="SSF53335">
    <property type="entry name" value="S-adenosyl-L-methionine-dependent methyltransferases"/>
    <property type="match status" value="1"/>
</dbReference>
<protein>
    <recommendedName>
        <fullName evidence="3">Methyltransferase</fullName>
        <ecNumber evidence="3">2.1.1.-</ecNumber>
    </recommendedName>
</protein>
<evidence type="ECO:0000256" key="4">
    <source>
        <dbReference type="SAM" id="MobiDB-lite"/>
    </source>
</evidence>
<evidence type="ECO:0000313" key="7">
    <source>
        <dbReference type="Proteomes" id="UP000576225"/>
    </source>
</evidence>
<feature type="domain" description="DNA methylase N-4/N-6" evidence="5">
    <location>
        <begin position="58"/>
        <end position="361"/>
    </location>
</feature>
<dbReference type="PRINTS" id="PR00508">
    <property type="entry name" value="S21N4MTFRASE"/>
</dbReference>
<sequence>MKTQFTAPGAVRSRTGSAGAAPNRTGQKITPFYRDETVTLYCGDCRAIVPQLAEPAGLLLTDPPYSQVRPEAWDRLNQSQLCRLLDELFRAVRPKLAHNAAVYVFAWPTNAGIVEYIMTRHFNVLNHIVWNKQDPNGRKSGVVNKQHIPDLRNFCPETERIIFAEQRGADGRYNQAVDAVGNEVFRPLIEYFQRARQASGLSGAEIRAKMYELTGKRYVFERHAFSYSQWEFPARDQFLAAATFLPLGDHRDALRSYQEARAKYEELRRKWEYLRRCHQANRRNYTDLWNYRPIMPGNPERIHPCQKPLDMLRDMIETSTRPGALVLDCFAGSGQTAIAARETGRRCVLIEQDPEYCRAIVRRLSK</sequence>
<dbReference type="GO" id="GO:0032259">
    <property type="term" value="P:methylation"/>
    <property type="evidence" value="ECO:0007669"/>
    <property type="project" value="UniProtKB-KW"/>
</dbReference>
<feature type="region of interest" description="Disordered" evidence="4">
    <location>
        <begin position="1"/>
        <end position="26"/>
    </location>
</feature>
<comment type="caution">
    <text evidence="6">The sequence shown here is derived from an EMBL/GenBank/DDBJ whole genome shotgun (WGS) entry which is preliminary data.</text>
</comment>